<sequence length="113" mass="12311">MRIDQIPTDQVVTSPRIPVAGGSGGCRSPACQERRPFCARGRAAHTHEEGLDMTGSNHNIPPYGVAIQSAITGGDLQQMKTLLKQRDSTKPEAKELQTAYEKLAKEVSRLEKP</sequence>
<evidence type="ECO:0000313" key="2">
    <source>
        <dbReference type="EMBL" id="ABA74098.1"/>
    </source>
</evidence>
<protein>
    <recommendedName>
        <fullName evidence="1">DUF1843 domain-containing protein</fullName>
    </recommendedName>
</protein>
<dbReference type="AlphaFoldDB" id="Q3KDQ8"/>
<evidence type="ECO:0000313" key="3">
    <source>
        <dbReference type="Proteomes" id="UP000002704"/>
    </source>
</evidence>
<dbReference type="eggNOG" id="ENOG5031UJS">
    <property type="taxonomic scope" value="Bacteria"/>
</dbReference>
<dbReference type="HOGENOM" id="CLU_182281_0_0_6"/>
<dbReference type="InterPro" id="IPR014994">
    <property type="entry name" value="DUF1843"/>
</dbReference>
<name>Q3KDQ8_PSEPF</name>
<accession>Q3KDQ8</accession>
<dbReference type="Proteomes" id="UP000002704">
    <property type="component" value="Chromosome"/>
</dbReference>
<dbReference type="Pfam" id="PF08898">
    <property type="entry name" value="DUF1843"/>
    <property type="match status" value="1"/>
</dbReference>
<dbReference type="KEGG" id="pfo:Pfl01_2355"/>
<organism evidence="2 3">
    <name type="scientific">Pseudomonas fluorescens (strain Pf0-1)</name>
    <dbReference type="NCBI Taxonomy" id="205922"/>
    <lineage>
        <taxon>Bacteria</taxon>
        <taxon>Pseudomonadati</taxon>
        <taxon>Pseudomonadota</taxon>
        <taxon>Gammaproteobacteria</taxon>
        <taxon>Pseudomonadales</taxon>
        <taxon>Pseudomonadaceae</taxon>
        <taxon>Pseudomonas</taxon>
    </lineage>
</organism>
<dbReference type="EMBL" id="CP000094">
    <property type="protein sequence ID" value="ABA74098.1"/>
    <property type="molecule type" value="Genomic_DNA"/>
</dbReference>
<evidence type="ECO:0000259" key="1">
    <source>
        <dbReference type="Pfam" id="PF08898"/>
    </source>
</evidence>
<feature type="domain" description="DUF1843" evidence="1">
    <location>
        <begin position="61"/>
        <end position="111"/>
    </location>
</feature>
<reference evidence="2 3" key="1">
    <citation type="journal article" date="2009" name="Genome Biol.">
        <title>Genomic and genetic analyses of diversity and plant interactions of Pseudomonas fluorescens.</title>
        <authorList>
            <person name="Silby M.W."/>
            <person name="Cerdeno-Tarraga A.M."/>
            <person name="Vernikos G.S."/>
            <person name="Giddens S.R."/>
            <person name="Jackson R.W."/>
            <person name="Preston G.M."/>
            <person name="Zhang X.X."/>
            <person name="Moon C.D."/>
            <person name="Gehrig S.M."/>
            <person name="Godfrey S.A."/>
            <person name="Knight C.G."/>
            <person name="Malone J.G."/>
            <person name="Robinson Z."/>
            <person name="Spiers A.J."/>
            <person name="Harris S."/>
            <person name="Challis G.L."/>
            <person name="Yaxley A.M."/>
            <person name="Harris D."/>
            <person name="Seeger K."/>
            <person name="Murphy L."/>
            <person name="Rutter S."/>
            <person name="Squares R."/>
            <person name="Quail M.A."/>
            <person name="Saunders E."/>
            <person name="Mavromatis K."/>
            <person name="Brettin T.S."/>
            <person name="Bentley S.D."/>
            <person name="Hothersall J."/>
            <person name="Stephens E."/>
            <person name="Thomas C.M."/>
            <person name="Parkhill J."/>
            <person name="Levy S.B."/>
            <person name="Rainey P.B."/>
            <person name="Thomson N.R."/>
        </authorList>
    </citation>
    <scope>NUCLEOTIDE SEQUENCE [LARGE SCALE GENOMIC DNA]</scope>
    <source>
        <strain evidence="2 3">Pf0-1</strain>
    </source>
</reference>
<gene>
    <name evidence="2" type="ordered locus">Pfl01_2355</name>
</gene>
<proteinExistence type="predicted"/>